<dbReference type="STRING" id="348151.IV55_GL000392"/>
<keyword evidence="6" id="KW-1185">Reference proteome</keyword>
<dbReference type="EMBL" id="BJUD01000008">
    <property type="protein sequence ID" value="GEK28367.1"/>
    <property type="molecule type" value="Genomic_DNA"/>
</dbReference>
<dbReference type="Gene3D" id="1.10.10.60">
    <property type="entry name" value="Homeodomain-like"/>
    <property type="match status" value="1"/>
</dbReference>
<dbReference type="PROSITE" id="PS50977">
    <property type="entry name" value="HTH_TETR_2"/>
    <property type="match status" value="1"/>
</dbReference>
<reference evidence="4 7" key="2">
    <citation type="submission" date="2019-07" db="EMBL/GenBank/DDBJ databases">
        <title>Whole genome shotgun sequence of Lactobacillus siliginis NBRC 101315.</title>
        <authorList>
            <person name="Hosoyama A."/>
            <person name="Uohara A."/>
            <person name="Ohji S."/>
            <person name="Ichikawa N."/>
        </authorList>
    </citation>
    <scope>NUCLEOTIDE SEQUENCE [LARGE SCALE GENOMIC DNA]</scope>
    <source>
        <strain evidence="4 7">NBRC 101315</strain>
    </source>
</reference>
<evidence type="ECO:0000313" key="6">
    <source>
        <dbReference type="Proteomes" id="UP000051139"/>
    </source>
</evidence>
<protein>
    <submittedName>
        <fullName evidence="4">TetR family transcriptional regulator</fullName>
    </submittedName>
    <submittedName>
        <fullName evidence="5">Transcription regulator</fullName>
    </submittedName>
</protein>
<dbReference type="InterPro" id="IPR009057">
    <property type="entry name" value="Homeodomain-like_sf"/>
</dbReference>
<dbReference type="Gene3D" id="1.10.357.10">
    <property type="entry name" value="Tetracycline Repressor, domain 2"/>
    <property type="match status" value="1"/>
</dbReference>
<evidence type="ECO:0000256" key="2">
    <source>
        <dbReference type="PROSITE-ProRule" id="PRU00335"/>
    </source>
</evidence>
<evidence type="ECO:0000313" key="5">
    <source>
        <dbReference type="EMBL" id="KRN95110.1"/>
    </source>
</evidence>
<dbReference type="SUPFAM" id="SSF48498">
    <property type="entry name" value="Tetracyclin repressor-like, C-terminal domain"/>
    <property type="match status" value="1"/>
</dbReference>
<name>A0A0R2L5I4_9LACO</name>
<accession>A0A0R2L5I4</accession>
<dbReference type="PATRIC" id="fig|348151.3.peg.398"/>
<dbReference type="RefSeq" id="WP_057811075.1">
    <property type="nucleotide sequence ID" value="NZ_BJUD01000008.1"/>
</dbReference>
<dbReference type="Proteomes" id="UP000321429">
    <property type="component" value="Unassembled WGS sequence"/>
</dbReference>
<dbReference type="AlphaFoldDB" id="A0A0R2L5I4"/>
<comment type="caution">
    <text evidence="5">The sequence shown here is derived from an EMBL/GenBank/DDBJ whole genome shotgun (WGS) entry which is preliminary data.</text>
</comment>
<dbReference type="InterPro" id="IPR001647">
    <property type="entry name" value="HTH_TetR"/>
</dbReference>
<reference evidence="5 6" key="1">
    <citation type="journal article" date="2015" name="Genome Announc.">
        <title>Expanding the biotechnology potential of lactobacilli through comparative genomics of 213 strains and associated genera.</title>
        <authorList>
            <person name="Sun Z."/>
            <person name="Harris H.M."/>
            <person name="McCann A."/>
            <person name="Guo C."/>
            <person name="Argimon S."/>
            <person name="Zhang W."/>
            <person name="Yang X."/>
            <person name="Jeffery I.B."/>
            <person name="Cooney J.C."/>
            <person name="Kagawa T.F."/>
            <person name="Liu W."/>
            <person name="Song Y."/>
            <person name="Salvetti E."/>
            <person name="Wrobel A."/>
            <person name="Rasinkangas P."/>
            <person name="Parkhill J."/>
            <person name="Rea M.C."/>
            <person name="O'Sullivan O."/>
            <person name="Ritari J."/>
            <person name="Douillard F.P."/>
            <person name="Paul Ross R."/>
            <person name="Yang R."/>
            <person name="Briner A.E."/>
            <person name="Felis G.E."/>
            <person name="de Vos W.M."/>
            <person name="Barrangou R."/>
            <person name="Klaenhammer T.R."/>
            <person name="Caufield P.W."/>
            <person name="Cui Y."/>
            <person name="Zhang H."/>
            <person name="O'Toole P.W."/>
        </authorList>
    </citation>
    <scope>NUCLEOTIDE SEQUENCE [LARGE SCALE GENOMIC DNA]</scope>
    <source>
        <strain evidence="5 6">DSM 22696</strain>
    </source>
</reference>
<evidence type="ECO:0000313" key="4">
    <source>
        <dbReference type="EMBL" id="GEK28367.1"/>
    </source>
</evidence>
<organism evidence="5 6">
    <name type="scientific">Furfurilactobacillus siliginis</name>
    <dbReference type="NCBI Taxonomy" id="348151"/>
    <lineage>
        <taxon>Bacteria</taxon>
        <taxon>Bacillati</taxon>
        <taxon>Bacillota</taxon>
        <taxon>Bacilli</taxon>
        <taxon>Lactobacillales</taxon>
        <taxon>Lactobacillaceae</taxon>
        <taxon>Furfurilactobacillus</taxon>
    </lineage>
</organism>
<dbReference type="OrthoDB" id="9796019at2"/>
<evidence type="ECO:0000256" key="1">
    <source>
        <dbReference type="ARBA" id="ARBA00023125"/>
    </source>
</evidence>
<dbReference type="EMBL" id="JQCB01000011">
    <property type="protein sequence ID" value="KRN95110.1"/>
    <property type="molecule type" value="Genomic_DNA"/>
</dbReference>
<proteinExistence type="predicted"/>
<dbReference type="GO" id="GO:0003677">
    <property type="term" value="F:DNA binding"/>
    <property type="evidence" value="ECO:0007669"/>
    <property type="project" value="UniProtKB-UniRule"/>
</dbReference>
<evidence type="ECO:0000313" key="7">
    <source>
        <dbReference type="Proteomes" id="UP000321429"/>
    </source>
</evidence>
<dbReference type="SUPFAM" id="SSF46689">
    <property type="entry name" value="Homeodomain-like"/>
    <property type="match status" value="1"/>
</dbReference>
<sequence>MTEQKNTGRRRGDQLEHDIYAATYSLLRQEGVAAITFSQVATIANTSRSVLYRYWDSPFDLLFQTVMFEISQQTAGPIETPLDEGSLHADLLTLAHRFLGQTTTDPFRFFRLLFTNSLQQQNQDQLQALNAKLDQTHLQMMRPVIENALRRHELMQTPAVAIQLVLFDLLRYHDLMNSDVETEEKINALISDIVMPSLLFMNN</sequence>
<feature type="domain" description="HTH tetR-type" evidence="3">
    <location>
        <begin position="13"/>
        <end position="73"/>
    </location>
</feature>
<evidence type="ECO:0000259" key="3">
    <source>
        <dbReference type="PROSITE" id="PS50977"/>
    </source>
</evidence>
<gene>
    <name evidence="5" type="ORF">IV55_GL000392</name>
    <name evidence="4" type="ORF">LSI01_06780</name>
</gene>
<dbReference type="InterPro" id="IPR036271">
    <property type="entry name" value="Tet_transcr_reg_TetR-rel_C_sf"/>
</dbReference>
<dbReference type="Pfam" id="PF00440">
    <property type="entry name" value="TetR_N"/>
    <property type="match status" value="1"/>
</dbReference>
<feature type="DNA-binding region" description="H-T-H motif" evidence="2">
    <location>
        <begin position="36"/>
        <end position="55"/>
    </location>
</feature>
<dbReference type="Proteomes" id="UP000051139">
    <property type="component" value="Unassembled WGS sequence"/>
</dbReference>
<keyword evidence="1 2" id="KW-0238">DNA-binding</keyword>